<feature type="domain" description="RiboL-PSP-HEPN" evidence="1">
    <location>
        <begin position="20"/>
        <end position="178"/>
    </location>
</feature>
<dbReference type="EMBL" id="JAYKYQ010000011">
    <property type="protein sequence ID" value="MEB3513429.1"/>
    <property type="molecule type" value="Genomic_DNA"/>
</dbReference>
<dbReference type="InterPro" id="IPR041519">
    <property type="entry name" value="HEPN_RiboL-PSP"/>
</dbReference>
<dbReference type="RefSeq" id="WP_195082582.1">
    <property type="nucleotide sequence ID" value="NZ_JAYESH010000017.1"/>
</dbReference>
<evidence type="ECO:0000313" key="3">
    <source>
        <dbReference type="Proteomes" id="UP001348098"/>
    </source>
</evidence>
<protein>
    <submittedName>
        <fullName evidence="2">HEPN domain-containing protein</fullName>
    </submittedName>
</protein>
<gene>
    <name evidence="2" type="ORF">U3653_25670</name>
</gene>
<sequence length="185" mass="20727">MSARIDESVFDDVINSMHREHQELLAYLRNAGEISFAAALEQSFPKVILLAAASNLEHHTTAVLIDLVTEMASGSAEVVHFLKNKAISRQYHSLFDWDANNANKFFGLFGSEFKQRMGDLVRGDLKFAQAVRDFLDIGSQRNNLIHGNFGSFAYEKTSADVIEQYRSACTFVSMLRENLMQTGAV</sequence>
<dbReference type="Pfam" id="PF18735">
    <property type="entry name" value="HEPN_RiboL-PSP"/>
    <property type="match status" value="1"/>
</dbReference>
<proteinExistence type="predicted"/>
<reference evidence="2 3" key="1">
    <citation type="submission" date="2023-12" db="EMBL/GenBank/DDBJ databases">
        <title>novel species in genus Nocarida.</title>
        <authorList>
            <person name="Li Z."/>
        </authorList>
    </citation>
    <scope>NUCLEOTIDE SEQUENCE [LARGE SCALE GENOMIC DNA]</scope>
    <source>
        <strain evidence="2 3">CDC186</strain>
    </source>
</reference>
<accession>A0ABU6B219</accession>
<name>A0ABU6B219_9NOCA</name>
<comment type="caution">
    <text evidence="2">The sequence shown here is derived from an EMBL/GenBank/DDBJ whole genome shotgun (WGS) entry which is preliminary data.</text>
</comment>
<keyword evidence="3" id="KW-1185">Reference proteome</keyword>
<evidence type="ECO:0000259" key="1">
    <source>
        <dbReference type="Pfam" id="PF18735"/>
    </source>
</evidence>
<dbReference type="Proteomes" id="UP001348098">
    <property type="component" value="Unassembled WGS sequence"/>
</dbReference>
<evidence type="ECO:0000313" key="2">
    <source>
        <dbReference type="EMBL" id="MEB3513429.1"/>
    </source>
</evidence>
<organism evidence="2 3">
    <name type="scientific">Nocardia implantans</name>
    <dbReference type="NCBI Taxonomy" id="3108168"/>
    <lineage>
        <taxon>Bacteria</taxon>
        <taxon>Bacillati</taxon>
        <taxon>Actinomycetota</taxon>
        <taxon>Actinomycetes</taxon>
        <taxon>Mycobacteriales</taxon>
        <taxon>Nocardiaceae</taxon>
        <taxon>Nocardia</taxon>
    </lineage>
</organism>